<organism evidence="1 2">
    <name type="scientific">Citrobacter youngae ATCC 29220</name>
    <dbReference type="NCBI Taxonomy" id="500640"/>
    <lineage>
        <taxon>Bacteria</taxon>
        <taxon>Pseudomonadati</taxon>
        <taxon>Pseudomonadota</taxon>
        <taxon>Gammaproteobacteria</taxon>
        <taxon>Enterobacterales</taxon>
        <taxon>Enterobacteriaceae</taxon>
        <taxon>Citrobacter</taxon>
        <taxon>Citrobacter freundii complex</taxon>
    </lineage>
</organism>
<evidence type="ECO:0000313" key="1">
    <source>
        <dbReference type="EMBL" id="EFE06581.1"/>
    </source>
</evidence>
<dbReference type="AlphaFoldDB" id="D4BGI1"/>
<accession>D4BGI1</accession>
<proteinExistence type="predicted"/>
<dbReference type="EMBL" id="ABWL02000021">
    <property type="protein sequence ID" value="EFE06581.1"/>
    <property type="molecule type" value="Genomic_DNA"/>
</dbReference>
<reference evidence="1 2" key="1">
    <citation type="submission" date="2010-02" db="EMBL/GenBank/DDBJ databases">
        <authorList>
            <person name="Weinstock G."/>
            <person name="Sodergren E."/>
            <person name="Clifton S."/>
            <person name="Fulton L."/>
            <person name="Fulton B."/>
            <person name="Courtney L."/>
            <person name="Fronick C."/>
            <person name="Harrison M."/>
            <person name="Strong C."/>
            <person name="Farmer C."/>
            <person name="Delahaunty K."/>
            <person name="Markovic C."/>
            <person name="Hall O."/>
            <person name="Minx P."/>
            <person name="Tomlinson C."/>
            <person name="Mitreva M."/>
            <person name="Nelson J."/>
            <person name="Hou S."/>
            <person name="Wollam A."/>
            <person name="Pepin K.H."/>
            <person name="Johnson M."/>
            <person name="Bhonagiri V."/>
            <person name="Zhang X."/>
            <person name="Suruliraj S."/>
            <person name="Warren W."/>
            <person name="Chinwalla A."/>
            <person name="Mardis E.R."/>
            <person name="Wilson R.K."/>
        </authorList>
    </citation>
    <scope>NUCLEOTIDE SEQUENCE [LARGE SCALE GENOMIC DNA]</scope>
    <source>
        <strain evidence="1 2">ATCC 29220</strain>
    </source>
</reference>
<dbReference type="Proteomes" id="UP000003880">
    <property type="component" value="Unassembled WGS sequence"/>
</dbReference>
<name>D4BGI1_9ENTR</name>
<dbReference type="HOGENOM" id="CLU_216753_0_0_6"/>
<evidence type="ECO:0000313" key="2">
    <source>
        <dbReference type="Proteomes" id="UP000003880"/>
    </source>
</evidence>
<protein>
    <submittedName>
        <fullName evidence="1">Uncharacterized protein</fullName>
    </submittedName>
</protein>
<sequence length="47" mass="5539">MKIIRYHVNYPELFLLSADYSAGKSLAEIDNFNRRLEELMRGCFAGW</sequence>
<comment type="caution">
    <text evidence="1">The sequence shown here is derived from an EMBL/GenBank/DDBJ whole genome shotgun (WGS) entry which is preliminary data.</text>
</comment>
<gene>
    <name evidence="1" type="ORF">CIT292_09629</name>
</gene>